<evidence type="ECO:0000256" key="5">
    <source>
        <dbReference type="SAM" id="MobiDB-lite"/>
    </source>
</evidence>
<dbReference type="InterPro" id="IPR027417">
    <property type="entry name" value="P-loop_NTPase"/>
</dbReference>
<dbReference type="KEGG" id="kvr:CIB50_0002168"/>
<feature type="coiled-coil region" evidence="4">
    <location>
        <begin position="309"/>
        <end position="366"/>
    </location>
</feature>
<dbReference type="Gene3D" id="3.40.50.300">
    <property type="entry name" value="P-loop containing nucleotide triphosphate hydrolases"/>
    <property type="match status" value="2"/>
</dbReference>
<dbReference type="GO" id="GO:0016887">
    <property type="term" value="F:ATP hydrolysis activity"/>
    <property type="evidence" value="ECO:0007669"/>
    <property type="project" value="InterPro"/>
</dbReference>
<comment type="subunit">
    <text evidence="2">Heterodimer of SbcC and SbcD.</text>
</comment>
<dbReference type="RefSeq" id="WP_238693963.1">
    <property type="nucleotide sequence ID" value="NZ_CP059343.1"/>
</dbReference>
<dbReference type="SUPFAM" id="SSF52540">
    <property type="entry name" value="P-loop containing nucleoside triphosphate hydrolases"/>
    <property type="match status" value="1"/>
</dbReference>
<gene>
    <name evidence="7" type="primary">sbcC</name>
    <name evidence="7" type="ORF">CIB50_0002168</name>
</gene>
<feature type="region of interest" description="Disordered" evidence="5">
    <location>
        <begin position="743"/>
        <end position="765"/>
    </location>
</feature>
<reference evidence="7 8" key="2">
    <citation type="submission" date="2020-07" db="EMBL/GenBank/DDBJ databases">
        <title>Genome of starter culture bacteria Kocuria salsicia reveals its technological properties and safety for usage in meat industry.</title>
        <authorList>
            <person name="Michael M."/>
            <person name="Konstantin K."/>
            <person name="Evgenii K."/>
            <person name="Galina S."/>
            <person name="Oksana K."/>
            <person name="Andrei L."/>
        </authorList>
    </citation>
    <scope>NUCLEOTIDE SEQUENCE [LARGE SCALE GENOMIC DNA]</scope>
    <source>
        <strain evidence="7 8">80</strain>
    </source>
</reference>
<organism evidence="7 8">
    <name type="scientific">Kocuria varians</name>
    <name type="common">Micrococcus varians</name>
    <dbReference type="NCBI Taxonomy" id="1272"/>
    <lineage>
        <taxon>Bacteria</taxon>
        <taxon>Bacillati</taxon>
        <taxon>Actinomycetota</taxon>
        <taxon>Actinomycetes</taxon>
        <taxon>Micrococcales</taxon>
        <taxon>Micrococcaceae</taxon>
        <taxon>Kocuria</taxon>
    </lineage>
</organism>
<feature type="compositionally biased region" description="Polar residues" evidence="5">
    <location>
        <begin position="612"/>
        <end position="629"/>
    </location>
</feature>
<evidence type="ECO:0000313" key="8">
    <source>
        <dbReference type="Proteomes" id="UP000216825"/>
    </source>
</evidence>
<dbReference type="PANTHER" id="PTHR32114:SF2">
    <property type="entry name" value="ABC TRANSPORTER ABCH.3"/>
    <property type="match status" value="1"/>
</dbReference>
<evidence type="ECO:0000313" key="7">
    <source>
        <dbReference type="EMBL" id="QMS57425.1"/>
    </source>
</evidence>
<feature type="compositionally biased region" description="Acidic residues" evidence="5">
    <location>
        <begin position="262"/>
        <end position="275"/>
    </location>
</feature>
<feature type="coiled-coil region" evidence="4">
    <location>
        <begin position="510"/>
        <end position="558"/>
    </location>
</feature>
<dbReference type="PROSITE" id="PS00675">
    <property type="entry name" value="SIGMA54_INTERACT_1"/>
    <property type="match status" value="1"/>
</dbReference>
<dbReference type="GO" id="GO:0006302">
    <property type="term" value="P:double-strand break repair"/>
    <property type="evidence" value="ECO:0007669"/>
    <property type="project" value="InterPro"/>
</dbReference>
<evidence type="ECO:0000256" key="2">
    <source>
        <dbReference type="ARBA" id="ARBA00011322"/>
    </source>
</evidence>
<dbReference type="InterPro" id="IPR025662">
    <property type="entry name" value="Sigma_54_int_dom_ATP-bd_1"/>
</dbReference>
<keyword evidence="8" id="KW-1185">Reference proteome</keyword>
<feature type="compositionally biased region" description="Basic and acidic residues" evidence="5">
    <location>
        <begin position="630"/>
        <end position="639"/>
    </location>
</feature>
<dbReference type="InterPro" id="IPR038729">
    <property type="entry name" value="Rad50/SbcC_AAA"/>
</dbReference>
<feature type="domain" description="Rad50/SbcC-type AAA" evidence="6">
    <location>
        <begin position="5"/>
        <end position="208"/>
    </location>
</feature>
<feature type="compositionally biased region" description="Basic and acidic residues" evidence="5">
    <location>
        <begin position="744"/>
        <end position="765"/>
    </location>
</feature>
<evidence type="ECO:0000259" key="6">
    <source>
        <dbReference type="Pfam" id="PF13476"/>
    </source>
</evidence>
<dbReference type="Pfam" id="PF13558">
    <property type="entry name" value="SbcC_Walker_B"/>
    <property type="match status" value="1"/>
</dbReference>
<dbReference type="EMBL" id="CP059343">
    <property type="protein sequence ID" value="QMS57425.1"/>
    <property type="molecule type" value="Genomic_DNA"/>
</dbReference>
<proteinExistence type="inferred from homology"/>
<protein>
    <recommendedName>
        <fullName evidence="3">Nuclease SbcCD subunit C</fullName>
    </recommendedName>
</protein>
<accession>A0A7D7L017</accession>
<dbReference type="Pfam" id="PF13476">
    <property type="entry name" value="AAA_23"/>
    <property type="match status" value="1"/>
</dbReference>
<sequence length="1071" mass="116542">MKLHRLEITAFGPFPQHETVDFDALNEAGVFLLNGETGAGKTSVLDAVCFALYGSGPTTVGKGGRKVQHSDHADPHTGPCVEVEFTASGRRWCVTRTPAWREPSTRAASGWSDRHATVLLREYTEGQWVDRGYRPDDVGQAIHHAVGLDREQFTQVMMLPQGKFAQFLQAGSREREELLETLFGTDVYADVQEELKARADAARADTASAQLEWERSEELFHRLGERLSQLNEQDPRSGLPGRGPVLSPADAADGVRTASEDNSPDDDGGDDEDSGGETPPQEKPAGLSERWSALVSDCELALAGAGAARDEAADRHAASQQRITELEALSGLLARFDRLAARRAELRAQSQRLEDAGRRLEEHTAAETLTEPVTTAVRARQRVADSASAVEALRAALTQDTAGARSLRDVLRDQPDLVRELESTPEMPRQLRDAAVTAREAARAAAERARTLAEDETALARDEESLHALELRAEEIAAELTARRADLVRWEDSRQELELHVKDEGLVRERARAAREAVEASRDYARARETENARAAEFESAETARREAARRVESLEARRYAGAAASLARELSEGDPCPVCGSTEHPCPATGDAEQDVSPGMLQGAREDRETAQNTADAAHQRWQQAQRTSAEHLARGATEDLADVAERARRAALAEEALESALAELERGTEEVATVHEAVTRLETEERDVATQMAGVRTGVEAARARCASERERVTRALGPFASVQDWVRAAEELVQLTTRWSDAQDERDAARHEERTAEEALERTLARSPFSTEAEVHEALMDEEEATDLTGWVTRVTSEVAALDAELATQDMQRAARLTEQQRQDASAEARHRAQSECDEAARHRDALNRLLGGLEGLTAEARSHAHEAPAREAALRAARDRAERLSGLAGVATATSSENSLRMTLTSFVLAAKLEHVAAVASEHLATMSSGRFTLVHTDQTRGSGKSGLGLEIEDAWTGARRGTETLSGGESFFTSLALALALADVVRADAGGTEIDTLFVDEGFGSLDEQTLEQVLETLDGLRRGGRVIGVVSHVSEMKQRIETQLVVTKTPRGSHLRVETGSAVLT</sequence>
<evidence type="ECO:0000256" key="3">
    <source>
        <dbReference type="ARBA" id="ARBA00013368"/>
    </source>
</evidence>
<feature type="region of interest" description="Disordered" evidence="5">
    <location>
        <begin position="230"/>
        <end position="288"/>
    </location>
</feature>
<feature type="region of interest" description="Disordered" evidence="5">
    <location>
        <begin position="818"/>
        <end position="842"/>
    </location>
</feature>
<comment type="similarity">
    <text evidence="1">Belongs to the SMC family. SbcC subfamily.</text>
</comment>
<evidence type="ECO:0000256" key="4">
    <source>
        <dbReference type="SAM" id="Coils"/>
    </source>
</evidence>
<dbReference type="Proteomes" id="UP000216825">
    <property type="component" value="Chromosome"/>
</dbReference>
<evidence type="ECO:0000256" key="1">
    <source>
        <dbReference type="ARBA" id="ARBA00006930"/>
    </source>
</evidence>
<feature type="region of interest" description="Disordered" evidence="5">
    <location>
        <begin position="605"/>
        <end position="639"/>
    </location>
</feature>
<feature type="compositionally biased region" description="Basic and acidic residues" evidence="5">
    <location>
        <begin position="822"/>
        <end position="842"/>
    </location>
</feature>
<keyword evidence="4" id="KW-0175">Coiled coil</keyword>
<name>A0A7D7L017_KOCVA</name>
<dbReference type="AlphaFoldDB" id="A0A7D7L017"/>
<dbReference type="PANTHER" id="PTHR32114">
    <property type="entry name" value="ABC TRANSPORTER ABCH.3"/>
    <property type="match status" value="1"/>
</dbReference>
<reference evidence="8" key="1">
    <citation type="submission" date="2017-08" db="EMBL/GenBank/DDBJ databases">
        <title>Draft Genome Sequence of Kocuria varians 80.</title>
        <authorList>
            <person name="Minaev M."/>
            <person name="Kurbakov K.A."/>
            <person name="Solodovnikova G.I."/>
            <person name="Kuznetsova O.A."/>
            <person name="Lisitsyn A.B."/>
        </authorList>
    </citation>
    <scope>NUCLEOTIDE SEQUENCE [LARGE SCALE GENOMIC DNA]</scope>
    <source>
        <strain evidence="8">80</strain>
    </source>
</reference>